<evidence type="ECO:0000313" key="11">
    <source>
        <dbReference type="Proteomes" id="UP001202867"/>
    </source>
</evidence>
<evidence type="ECO:0000256" key="3">
    <source>
        <dbReference type="ARBA" id="ARBA00019015"/>
    </source>
</evidence>
<evidence type="ECO:0000313" key="10">
    <source>
        <dbReference type="EMBL" id="MCK0207921.1"/>
    </source>
</evidence>
<keyword evidence="10" id="KW-0966">Cell projection</keyword>
<protein>
    <recommendedName>
        <fullName evidence="3 5">Flagellar hook protein FlgE</fullName>
    </recommendedName>
</protein>
<dbReference type="Pfam" id="PF00460">
    <property type="entry name" value="Flg_bb_rod"/>
    <property type="match status" value="1"/>
</dbReference>
<comment type="caution">
    <text evidence="10">The sequence shown here is derived from an EMBL/GenBank/DDBJ whole genome shotgun (WGS) entry which is preliminary data.</text>
</comment>
<evidence type="ECO:0000259" key="9">
    <source>
        <dbReference type="Pfam" id="PF22692"/>
    </source>
</evidence>
<dbReference type="Pfam" id="PF06429">
    <property type="entry name" value="Flg_bbr_C"/>
    <property type="match status" value="1"/>
</dbReference>
<dbReference type="Gene3D" id="2.60.98.20">
    <property type="entry name" value="Flagellar hook protein FlgE"/>
    <property type="match status" value="1"/>
</dbReference>
<evidence type="ECO:0000259" key="8">
    <source>
        <dbReference type="Pfam" id="PF07559"/>
    </source>
</evidence>
<sequence>MSLYGMMRTGVSGMNAQSNKLGTIGDNIANSGTAGYKRASTEFSTLLLQSSTGEYNSGALNSNIRYAVSQQGALNYSTSDTDLAVQGNGFFLVSDPNGTSYLTRAGSFTVDASSGNLVNAAGFTLMGYDITNGDPNVVLNGSGGLQPVRVADVRLAANPSRGGAFAANLPAADPAVAGATPAANVAGSQFSQKSSLVAFDNLGSEVTLDVYLTKTGDTPISWEMTVFDRAGAAAGGGFPYAGAPLASQTLSFDNLGALTSTPSLALNVPNGQALTLDLTGMTQLADDYTPLTATVDGNAPSSVSSVTIDGDGVVSAIDMNGRKSPLYKIPLAFVTSPDNLSPKAGNVFETTNQSGGLQVGFANQGGLGTMVAGATERSNVDMATELTEMIAAQRDYTANSKVFQTGSELLDVLMNLKR</sequence>
<feature type="domain" description="Flagellar basal body rod protein N-terminal" evidence="6">
    <location>
        <begin position="7"/>
        <end position="37"/>
    </location>
</feature>
<keyword evidence="10" id="KW-0969">Cilium</keyword>
<evidence type="ECO:0000256" key="5">
    <source>
        <dbReference type="RuleBase" id="RU362116"/>
    </source>
</evidence>
<proteinExistence type="inferred from homology"/>
<feature type="domain" description="Flagellar hook protein FlgE/F/G-like D1" evidence="9">
    <location>
        <begin position="84"/>
        <end position="129"/>
    </location>
</feature>
<dbReference type="InterPro" id="IPR011491">
    <property type="entry name" value="FlgE_D2"/>
</dbReference>
<comment type="function">
    <text evidence="5">A flexible structure which links the flagellar filament to the drive apparatus in the basal body.</text>
</comment>
<dbReference type="InterPro" id="IPR020013">
    <property type="entry name" value="Flagellar_FlgE/F/G"/>
</dbReference>
<dbReference type="Pfam" id="PF07559">
    <property type="entry name" value="FlgE_D2"/>
    <property type="match status" value="1"/>
</dbReference>
<keyword evidence="11" id="KW-1185">Reference proteome</keyword>
<dbReference type="InterPro" id="IPR053967">
    <property type="entry name" value="LlgE_F_G-like_D1"/>
</dbReference>
<dbReference type="InterPro" id="IPR037058">
    <property type="entry name" value="Falgellar_hook_FlgE_sf"/>
</dbReference>
<keyword evidence="4 5" id="KW-0975">Bacterial flagellum</keyword>
<dbReference type="InterPro" id="IPR037925">
    <property type="entry name" value="FlgE/F/G-like"/>
</dbReference>
<feature type="domain" description="Flagellar hook protein FlgE D2" evidence="8">
    <location>
        <begin position="186"/>
        <end position="297"/>
    </location>
</feature>
<dbReference type="Proteomes" id="UP001202867">
    <property type="component" value="Unassembled WGS sequence"/>
</dbReference>
<dbReference type="InterPro" id="IPR010930">
    <property type="entry name" value="Flg_bb/hook_C_dom"/>
</dbReference>
<feature type="domain" description="Flagellar basal-body/hook protein C-terminal" evidence="7">
    <location>
        <begin position="372"/>
        <end position="416"/>
    </location>
</feature>
<name>A0ABT0DKW2_9HYPH</name>
<dbReference type="SUPFAM" id="SSF117143">
    <property type="entry name" value="Flagellar hook protein flgE"/>
    <property type="match status" value="1"/>
</dbReference>
<dbReference type="RefSeq" id="WP_247199917.1">
    <property type="nucleotide sequence ID" value="NZ_JALKCG010000002.1"/>
</dbReference>
<evidence type="ECO:0000259" key="6">
    <source>
        <dbReference type="Pfam" id="PF00460"/>
    </source>
</evidence>
<evidence type="ECO:0000259" key="7">
    <source>
        <dbReference type="Pfam" id="PF06429"/>
    </source>
</evidence>
<evidence type="ECO:0000256" key="2">
    <source>
        <dbReference type="ARBA" id="ARBA00009677"/>
    </source>
</evidence>
<dbReference type="InterPro" id="IPR001444">
    <property type="entry name" value="Flag_bb_rod_N"/>
</dbReference>
<accession>A0ABT0DKW2</accession>
<evidence type="ECO:0000256" key="4">
    <source>
        <dbReference type="ARBA" id="ARBA00023143"/>
    </source>
</evidence>
<dbReference type="NCBIfam" id="TIGR03506">
    <property type="entry name" value="FlgEFG_subfam"/>
    <property type="match status" value="1"/>
</dbReference>
<keyword evidence="10" id="KW-0282">Flagellum</keyword>
<comment type="similarity">
    <text evidence="2 5">Belongs to the flagella basal body rod proteins family.</text>
</comment>
<dbReference type="PANTHER" id="PTHR30435">
    <property type="entry name" value="FLAGELLAR PROTEIN"/>
    <property type="match status" value="1"/>
</dbReference>
<gene>
    <name evidence="10" type="ORF">MWN33_07725</name>
</gene>
<comment type="subcellular location">
    <subcellularLocation>
        <location evidence="1 5">Bacterial flagellum basal body</location>
    </subcellularLocation>
</comment>
<dbReference type="PANTHER" id="PTHR30435:SF1">
    <property type="entry name" value="FLAGELLAR HOOK PROTEIN FLGE"/>
    <property type="match status" value="1"/>
</dbReference>
<organism evidence="10 11">
    <name type="scientific">Ancylobacter koreensis</name>
    <dbReference type="NCBI Taxonomy" id="266121"/>
    <lineage>
        <taxon>Bacteria</taxon>
        <taxon>Pseudomonadati</taxon>
        <taxon>Pseudomonadota</taxon>
        <taxon>Alphaproteobacteria</taxon>
        <taxon>Hyphomicrobiales</taxon>
        <taxon>Xanthobacteraceae</taxon>
        <taxon>Ancylobacter</taxon>
    </lineage>
</organism>
<dbReference type="Pfam" id="PF22692">
    <property type="entry name" value="LlgE_F_G_D1"/>
    <property type="match status" value="1"/>
</dbReference>
<reference evidence="11" key="1">
    <citation type="submission" date="2023-07" db="EMBL/GenBank/DDBJ databases">
        <title>Ancylobacter moscoviensis sp. nov., facultatively methylotrophic bacteria from activated sludge and the reclassification of Starkeya novella (Starkey 1934) Kelly et al. 2000 as Ancylobacter novellus comb. nov., Starkeya koreensis Im et al. 2006 as Ancylobacter koreensis comb.nov., Angulomicrobium tetraedrale Vasil'eva et al. 1986 as Ancylobacter tetraedralis comb. nov., Angulomicrobium amanitiforme Fritz et al. 2004 as Ancylobacter amanitiformis comb. nov. and Methylorhabdus multivorans Doronina et al. 1996 as Ancylobacter multivorans comb. nov. and emended description of the genus Ancylobacter.</title>
        <authorList>
            <person name="Doronina N."/>
            <person name="Chemodurova A."/>
            <person name="Grouzdev D."/>
            <person name="Koziaeva V."/>
            <person name="Shi W."/>
            <person name="Wu L."/>
            <person name="Kaparullina E."/>
        </authorList>
    </citation>
    <scope>NUCLEOTIDE SEQUENCE [LARGE SCALE GENOMIC DNA]</scope>
    <source>
        <strain evidence="11">Jip08</strain>
    </source>
</reference>
<evidence type="ECO:0000256" key="1">
    <source>
        <dbReference type="ARBA" id="ARBA00004117"/>
    </source>
</evidence>
<dbReference type="EMBL" id="JALKCG010000002">
    <property type="protein sequence ID" value="MCK0207921.1"/>
    <property type="molecule type" value="Genomic_DNA"/>
</dbReference>